<dbReference type="EMBL" id="DQFB01000003">
    <property type="protein sequence ID" value="HCQ40509.1"/>
    <property type="molecule type" value="Genomic_DNA"/>
</dbReference>
<gene>
    <name evidence="1" type="ORF">DIU24_02235</name>
</gene>
<evidence type="ECO:0000313" key="2">
    <source>
        <dbReference type="Proteomes" id="UP000262056"/>
    </source>
</evidence>
<accession>A0A656PM77</accession>
<name>A0A656PM77_UNCKA</name>
<organism evidence="1 2">
    <name type="scientific">candidate division WWE3 bacterium</name>
    <dbReference type="NCBI Taxonomy" id="2053526"/>
    <lineage>
        <taxon>Bacteria</taxon>
        <taxon>Katanobacteria</taxon>
    </lineage>
</organism>
<comment type="caution">
    <text evidence="1">The sequence shown here is derived from an EMBL/GenBank/DDBJ whole genome shotgun (WGS) entry which is preliminary data.</text>
</comment>
<dbReference type="AlphaFoldDB" id="A0A656PM77"/>
<sequence>MDQNALTAEKVVAVFNDCMFKDGEDTTNHVNAEGITCTVGFNPQRLESHRKDIEAMLAGLPDDFKVSGGGGMSFLNACFDRNGNQWTGMHQTMEQLFQLGIAIGKVKPCLPREMWSALPGGMPYYYVVS</sequence>
<proteinExistence type="predicted"/>
<evidence type="ECO:0000313" key="1">
    <source>
        <dbReference type="EMBL" id="HCQ40509.1"/>
    </source>
</evidence>
<dbReference type="Proteomes" id="UP000262056">
    <property type="component" value="Unassembled WGS sequence"/>
</dbReference>
<protein>
    <submittedName>
        <fullName evidence="1">Uncharacterized protein</fullName>
    </submittedName>
</protein>
<reference evidence="1 2" key="1">
    <citation type="journal article" date="2018" name="Nat. Biotechnol.">
        <title>A standardized bacterial taxonomy based on genome phylogeny substantially revises the tree of life.</title>
        <authorList>
            <person name="Parks D.H."/>
            <person name="Chuvochina M."/>
            <person name="Waite D.W."/>
            <person name="Rinke C."/>
            <person name="Skarshewski A."/>
            <person name="Chaumeil P.A."/>
            <person name="Hugenholtz P."/>
        </authorList>
    </citation>
    <scope>NUCLEOTIDE SEQUENCE [LARGE SCALE GENOMIC DNA]</scope>
    <source>
        <strain evidence="1">UBA12021</strain>
    </source>
</reference>